<reference evidence="1 2" key="1">
    <citation type="submission" date="2020-10" db="EMBL/GenBank/DDBJ databases">
        <authorList>
            <person name="Kazantseva O.A."/>
            <person name="Piligrimova E.G."/>
            <person name="Shadrin A.M."/>
        </authorList>
    </citation>
    <scope>NUCLEOTIDE SEQUENCE [LARGE SCALE GENOMIC DNA]</scope>
</reference>
<protein>
    <submittedName>
        <fullName evidence="1">Uncharacterized protein</fullName>
    </submittedName>
</protein>
<accession>A0A7U3RZ23</accession>
<proteinExistence type="predicted"/>
<name>A0A7U3RZ23_9CAUD</name>
<gene>
    <name evidence="1" type="ORF">Kirov_175</name>
</gene>
<keyword evidence="2" id="KW-1185">Reference proteome</keyword>
<organism evidence="1 2">
    <name type="scientific">Bacillus phage Kirov</name>
    <dbReference type="NCBI Taxonomy" id="2783539"/>
    <lineage>
        <taxon>Viruses</taxon>
        <taxon>Duplodnaviria</taxon>
        <taxon>Heunggongvirae</taxon>
        <taxon>Uroviricota</taxon>
        <taxon>Caudoviricetes</taxon>
        <taxon>Andregratiavirinae</taxon>
        <taxon>Kirovvirus</taxon>
        <taxon>Kirovvirus kirov</taxon>
    </lineage>
</organism>
<sequence length="40" mass="4630">MYKRKIKGGDARKRLYNSQIRVTISLQGKGAESKRHLITK</sequence>
<evidence type="ECO:0000313" key="1">
    <source>
        <dbReference type="EMBL" id="QOV08374.1"/>
    </source>
</evidence>
<dbReference type="Proteomes" id="UP000594029">
    <property type="component" value="Segment"/>
</dbReference>
<evidence type="ECO:0000313" key="2">
    <source>
        <dbReference type="Proteomes" id="UP000594029"/>
    </source>
</evidence>
<dbReference type="EMBL" id="MW084976">
    <property type="protein sequence ID" value="QOV08374.1"/>
    <property type="molecule type" value="Genomic_DNA"/>
</dbReference>